<organism evidence="4 5">
    <name type="scientific">Seminavis robusta</name>
    <dbReference type="NCBI Taxonomy" id="568900"/>
    <lineage>
        <taxon>Eukaryota</taxon>
        <taxon>Sar</taxon>
        <taxon>Stramenopiles</taxon>
        <taxon>Ochrophyta</taxon>
        <taxon>Bacillariophyta</taxon>
        <taxon>Bacillariophyceae</taxon>
        <taxon>Bacillariophycidae</taxon>
        <taxon>Naviculales</taxon>
        <taxon>Naviculaceae</taxon>
        <taxon>Seminavis</taxon>
    </lineage>
</organism>
<evidence type="ECO:0000256" key="1">
    <source>
        <dbReference type="SAM" id="Coils"/>
    </source>
</evidence>
<keyword evidence="1" id="KW-0175">Coiled coil</keyword>
<comment type="caution">
    <text evidence="4">The sequence shown here is derived from an EMBL/GenBank/DDBJ whole genome shotgun (WGS) entry which is preliminary data.</text>
</comment>
<feature type="region of interest" description="Disordered" evidence="2">
    <location>
        <begin position="1"/>
        <end position="35"/>
    </location>
</feature>
<feature type="region of interest" description="Disordered" evidence="2">
    <location>
        <begin position="237"/>
        <end position="510"/>
    </location>
</feature>
<name>A0A9N8H3Q8_9STRA</name>
<protein>
    <submittedName>
        <fullName evidence="4">Helicase associated domain</fullName>
    </submittedName>
</protein>
<accession>A0A9N8H3Q8</accession>
<evidence type="ECO:0000259" key="3">
    <source>
        <dbReference type="Pfam" id="PF03457"/>
    </source>
</evidence>
<evidence type="ECO:0000256" key="2">
    <source>
        <dbReference type="SAM" id="MobiDB-lite"/>
    </source>
</evidence>
<dbReference type="Pfam" id="PF03457">
    <property type="entry name" value="HA"/>
    <property type="match status" value="1"/>
</dbReference>
<feature type="compositionally biased region" description="Polar residues" evidence="2">
    <location>
        <begin position="16"/>
        <end position="26"/>
    </location>
</feature>
<sequence>MSSSPPSTFVRREGDSSSNGNSPPKKTSNRNRAGYGKYASWKDRFEQLKEYKKEHGHCGVPASVPLLGRWVTCQRQERRRNRLSKERIAALNAIGFLWCGFPRVRTAQEMGLLGSKNSSDNDETESVAVSYDEYQGLYDNAGTTGQAGKAGKPAVVKLKNRSYIQQQEDEYQYLQGKSQRNKRLERDNSDEKEEDEGAVPSKLQLLHKLVMTQEKMQLQSEKIQQLQNEKIQQLEREKIQQLQGNDNRRRKKVLYRPRNRRHRKDDSDEEGEGDDSDEDEYKETVPPKRKEREPSRLKEPHSKKRCRRDGSDEKMEQEINGSEGKNSGDDGQDQLRTEIEIVKAANTEQGATIEENQATIEEEDNGTVVPAHKEGEPGHLKDPHSKKPHGRDDSDEKLEQEIKGSEGKNAGDDGQDQLRTEVEFVKAANTEQGATIAENQATIEEEYNGTVGTTEKEKEPGHMKEPPSKKPQGRDDSDKKMEQEIKGSEGSAGGAGGDDNQDQMRTETEIEIVKATNAEHEATIAEHKATIAALRAKIQENNSQGSAP</sequence>
<feature type="compositionally biased region" description="Basic and acidic residues" evidence="2">
    <location>
        <begin position="282"/>
        <end position="300"/>
    </location>
</feature>
<gene>
    <name evidence="4" type="ORF">SEMRO_31_G020550.1</name>
</gene>
<dbReference type="AlphaFoldDB" id="A0A9N8H3Q8"/>
<dbReference type="EMBL" id="CAICTM010000031">
    <property type="protein sequence ID" value="CAB9498115.1"/>
    <property type="molecule type" value="Genomic_DNA"/>
</dbReference>
<dbReference type="Gene3D" id="6.10.140.530">
    <property type="match status" value="1"/>
</dbReference>
<keyword evidence="5" id="KW-1185">Reference proteome</keyword>
<feature type="compositionally biased region" description="Basic and acidic residues" evidence="2">
    <location>
        <begin position="454"/>
        <end position="487"/>
    </location>
</feature>
<evidence type="ECO:0000313" key="4">
    <source>
        <dbReference type="EMBL" id="CAB9498115.1"/>
    </source>
</evidence>
<proteinExistence type="predicted"/>
<dbReference type="InterPro" id="IPR005114">
    <property type="entry name" value="Helicase_assoc"/>
</dbReference>
<feature type="compositionally biased region" description="Basic and acidic residues" evidence="2">
    <location>
        <begin position="371"/>
        <end position="424"/>
    </location>
</feature>
<feature type="compositionally biased region" description="Acidic residues" evidence="2">
    <location>
        <begin position="267"/>
        <end position="281"/>
    </location>
</feature>
<feature type="compositionally biased region" description="Polar residues" evidence="2">
    <location>
        <begin position="346"/>
        <end position="359"/>
    </location>
</feature>
<dbReference type="PANTHER" id="PTHR33418">
    <property type="entry name" value="HELICASE-ASSOCIATED"/>
    <property type="match status" value="1"/>
</dbReference>
<reference evidence="4" key="1">
    <citation type="submission" date="2020-06" db="EMBL/GenBank/DDBJ databases">
        <authorList>
            <consortium name="Plant Systems Biology data submission"/>
        </authorList>
    </citation>
    <scope>NUCLEOTIDE SEQUENCE</scope>
    <source>
        <strain evidence="4">D6</strain>
    </source>
</reference>
<feature type="domain" description="Helicase-associated" evidence="3">
    <location>
        <begin position="39"/>
        <end position="96"/>
    </location>
</feature>
<dbReference type="PANTHER" id="PTHR33418:SF1">
    <property type="entry name" value="HELICASE-ASSOCIATED DOMAIN-CONTAINING PROTEIN"/>
    <property type="match status" value="1"/>
</dbReference>
<feature type="region of interest" description="Disordered" evidence="2">
    <location>
        <begin position="170"/>
        <end position="200"/>
    </location>
</feature>
<evidence type="ECO:0000313" key="5">
    <source>
        <dbReference type="Proteomes" id="UP001153069"/>
    </source>
</evidence>
<feature type="compositionally biased region" description="Basic residues" evidence="2">
    <location>
        <begin position="248"/>
        <end position="263"/>
    </location>
</feature>
<feature type="compositionally biased region" description="Basic and acidic residues" evidence="2">
    <location>
        <begin position="308"/>
        <end position="317"/>
    </location>
</feature>
<feature type="compositionally biased region" description="Polar residues" evidence="2">
    <location>
        <begin position="429"/>
        <end position="442"/>
    </location>
</feature>
<feature type="coiled-coil region" evidence="1">
    <location>
        <begin position="517"/>
        <end position="544"/>
    </location>
</feature>
<dbReference type="Proteomes" id="UP001153069">
    <property type="component" value="Unassembled WGS sequence"/>
</dbReference>